<organism evidence="2 3">
    <name type="scientific">Candidatus Pullichristensenella stercorigallinarum</name>
    <dbReference type="NCBI Taxonomy" id="2840909"/>
    <lineage>
        <taxon>Bacteria</taxon>
        <taxon>Bacillati</taxon>
        <taxon>Bacillota</taxon>
        <taxon>Clostridia</taxon>
        <taxon>Candidatus Pullichristensenella</taxon>
    </lineage>
</organism>
<evidence type="ECO:0000313" key="2">
    <source>
        <dbReference type="EMBL" id="HIQ83804.1"/>
    </source>
</evidence>
<keyword evidence="1" id="KW-0812">Transmembrane</keyword>
<evidence type="ECO:0008006" key="4">
    <source>
        <dbReference type="Google" id="ProtNLM"/>
    </source>
</evidence>
<gene>
    <name evidence="2" type="ORF">IAA52_11975</name>
</gene>
<accession>A0A9D0ZQX1</accession>
<protein>
    <recommendedName>
        <fullName evidence="4">PH domain-containing protein</fullName>
    </recommendedName>
</protein>
<dbReference type="AlphaFoldDB" id="A0A9D0ZQX1"/>
<reference evidence="2" key="1">
    <citation type="submission" date="2020-10" db="EMBL/GenBank/DDBJ databases">
        <authorList>
            <person name="Gilroy R."/>
        </authorList>
    </citation>
    <scope>NUCLEOTIDE SEQUENCE</scope>
    <source>
        <strain evidence="2">ChiSjej6B24-2974</strain>
    </source>
</reference>
<comment type="caution">
    <text evidence="2">The sequence shown here is derived from an EMBL/GenBank/DDBJ whole genome shotgun (WGS) entry which is preliminary data.</text>
</comment>
<dbReference type="Proteomes" id="UP000824260">
    <property type="component" value="Unassembled WGS sequence"/>
</dbReference>
<evidence type="ECO:0000313" key="3">
    <source>
        <dbReference type="Proteomes" id="UP000824260"/>
    </source>
</evidence>
<feature type="transmembrane region" description="Helical" evidence="1">
    <location>
        <begin position="62"/>
        <end position="82"/>
    </location>
</feature>
<feature type="transmembrane region" description="Helical" evidence="1">
    <location>
        <begin position="29"/>
        <end position="50"/>
    </location>
</feature>
<dbReference type="EMBL" id="DVFZ01000108">
    <property type="protein sequence ID" value="HIQ83804.1"/>
    <property type="molecule type" value="Genomic_DNA"/>
</dbReference>
<sequence length="198" mass="23238">MKQVFLRKDEKLLWKGRPSNDRKFCKADYFLIPTFALMLAVICVIFVFAVRRSKLDATLIPFLLADALMALLCLYGLIFRFLRKNYIKKRCRYYITTERVIVVRKGRLRDLHIGDAARVARVTEKNRRGIGTIYLNQRWTLSNLYDNTGLDFDFLYGDGTQRRWGLPLRVEPLAFFDVSHCEDVLKTLKQAGTHFYKA</sequence>
<reference evidence="2" key="2">
    <citation type="journal article" date="2021" name="PeerJ">
        <title>Extensive microbial diversity within the chicken gut microbiome revealed by metagenomics and culture.</title>
        <authorList>
            <person name="Gilroy R."/>
            <person name="Ravi A."/>
            <person name="Getino M."/>
            <person name="Pursley I."/>
            <person name="Horton D.L."/>
            <person name="Alikhan N.F."/>
            <person name="Baker D."/>
            <person name="Gharbi K."/>
            <person name="Hall N."/>
            <person name="Watson M."/>
            <person name="Adriaenssens E.M."/>
            <person name="Foster-Nyarko E."/>
            <person name="Jarju S."/>
            <person name="Secka A."/>
            <person name="Antonio M."/>
            <person name="Oren A."/>
            <person name="Chaudhuri R.R."/>
            <person name="La Ragione R."/>
            <person name="Hildebrand F."/>
            <person name="Pallen M.J."/>
        </authorList>
    </citation>
    <scope>NUCLEOTIDE SEQUENCE</scope>
    <source>
        <strain evidence="2">ChiSjej6B24-2974</strain>
    </source>
</reference>
<keyword evidence="1" id="KW-0472">Membrane</keyword>
<keyword evidence="1" id="KW-1133">Transmembrane helix</keyword>
<evidence type="ECO:0000256" key="1">
    <source>
        <dbReference type="SAM" id="Phobius"/>
    </source>
</evidence>
<proteinExistence type="predicted"/>
<name>A0A9D0ZQX1_9FIRM</name>